<name>A0A2Y9U000_9GAMM</name>
<reference evidence="2 3" key="1">
    <citation type="journal article" date="2019" name="Int. J. Syst. Evol. Microbiol.">
        <title>Limnobaculum parvum gen. nov., sp. nov., isolated from a freshwater lake.</title>
        <authorList>
            <person name="Baek C."/>
            <person name="Shin S.K."/>
            <person name="Yi H."/>
        </authorList>
    </citation>
    <scope>NUCLEOTIDE SEQUENCE [LARGE SCALE GENOMIC DNA]</scope>
    <source>
        <strain evidence="2 3">HYN0051</strain>
    </source>
</reference>
<dbReference type="KEGG" id="lpv:HYN51_12515"/>
<dbReference type="AlphaFoldDB" id="A0A2Y9U000"/>
<sequence>MLFSIAVEVPQDEQTAYGLTVPALCNEDYGCFSAADCVEDVAGMAREAILLTITDMIESGRYSLAQIKDLGPLVYQKTHTEFDGQQWFVIEVDLSELEGKPQRINISLPDVLIRRIDSRVKTQDDYRDRSHFLAVAAKNELLRMEG</sequence>
<proteinExistence type="predicted"/>
<feature type="domain" description="HicB-like antitoxin of toxin-antitoxin system" evidence="1">
    <location>
        <begin position="4"/>
        <end position="137"/>
    </location>
</feature>
<evidence type="ECO:0000259" key="1">
    <source>
        <dbReference type="Pfam" id="PF15919"/>
    </source>
</evidence>
<accession>A0A2Y9U000</accession>
<dbReference type="EMBL" id="CP029185">
    <property type="protein sequence ID" value="AWH89297.1"/>
    <property type="molecule type" value="Genomic_DNA"/>
</dbReference>
<dbReference type="Gene3D" id="3.30.160.250">
    <property type="match status" value="1"/>
</dbReference>
<dbReference type="RefSeq" id="WP_108901347.1">
    <property type="nucleotide sequence ID" value="NZ_CP029185.2"/>
</dbReference>
<dbReference type="Proteomes" id="UP000244908">
    <property type="component" value="Chromosome"/>
</dbReference>
<evidence type="ECO:0000313" key="3">
    <source>
        <dbReference type="Proteomes" id="UP000244908"/>
    </source>
</evidence>
<keyword evidence="3" id="KW-1185">Reference proteome</keyword>
<dbReference type="SUPFAM" id="SSF143100">
    <property type="entry name" value="TTHA1013/TTHA0281-like"/>
    <property type="match status" value="1"/>
</dbReference>
<dbReference type="InterPro" id="IPR035069">
    <property type="entry name" value="TTHA1013/TTHA0281-like"/>
</dbReference>
<protein>
    <submittedName>
        <fullName evidence="2">CopG family transcriptional regulator</fullName>
    </submittedName>
</protein>
<gene>
    <name evidence="2" type="ORF">HYN51_12515</name>
</gene>
<evidence type="ECO:0000313" key="2">
    <source>
        <dbReference type="EMBL" id="AWH89297.1"/>
    </source>
</evidence>
<dbReference type="InterPro" id="IPR031807">
    <property type="entry name" value="HicB-like"/>
</dbReference>
<organism evidence="2 3">
    <name type="scientific">Limnobaculum parvum</name>
    <dbReference type="NCBI Taxonomy" id="2172103"/>
    <lineage>
        <taxon>Bacteria</taxon>
        <taxon>Pseudomonadati</taxon>
        <taxon>Pseudomonadota</taxon>
        <taxon>Gammaproteobacteria</taxon>
        <taxon>Enterobacterales</taxon>
        <taxon>Budviciaceae</taxon>
        <taxon>Limnobaculum</taxon>
    </lineage>
</organism>
<dbReference type="OrthoDB" id="9807959at2"/>
<dbReference type="Pfam" id="PF15919">
    <property type="entry name" value="HicB_lk_antitox"/>
    <property type="match status" value="1"/>
</dbReference>